<organism evidence="9 10">
    <name type="scientific">Breznakiella homolactica</name>
    <dbReference type="NCBI Taxonomy" id="2798577"/>
    <lineage>
        <taxon>Bacteria</taxon>
        <taxon>Pseudomonadati</taxon>
        <taxon>Spirochaetota</taxon>
        <taxon>Spirochaetia</taxon>
        <taxon>Spirochaetales</taxon>
        <taxon>Breznakiellaceae</taxon>
        <taxon>Breznakiella</taxon>
    </lineage>
</organism>
<accession>A0A7T7XNV8</accession>
<dbReference type="GO" id="GO:0015288">
    <property type="term" value="F:porin activity"/>
    <property type="evidence" value="ECO:0007669"/>
    <property type="project" value="TreeGrafter"/>
</dbReference>
<dbReference type="EMBL" id="CP067089">
    <property type="protein sequence ID" value="QQO09758.1"/>
    <property type="molecule type" value="Genomic_DNA"/>
</dbReference>
<dbReference type="Proteomes" id="UP000595917">
    <property type="component" value="Chromosome"/>
</dbReference>
<dbReference type="Pfam" id="PF02321">
    <property type="entry name" value="OEP"/>
    <property type="match status" value="1"/>
</dbReference>
<keyword evidence="4" id="KW-1134">Transmembrane beta strand</keyword>
<feature type="coiled-coil region" evidence="8">
    <location>
        <begin position="167"/>
        <end position="194"/>
    </location>
</feature>
<dbReference type="RefSeq" id="WP_215627061.1">
    <property type="nucleotide sequence ID" value="NZ_CP067089.2"/>
</dbReference>
<evidence type="ECO:0000256" key="7">
    <source>
        <dbReference type="ARBA" id="ARBA00023237"/>
    </source>
</evidence>
<dbReference type="GO" id="GO:1990281">
    <property type="term" value="C:efflux pump complex"/>
    <property type="evidence" value="ECO:0007669"/>
    <property type="project" value="TreeGrafter"/>
</dbReference>
<evidence type="ECO:0000256" key="4">
    <source>
        <dbReference type="ARBA" id="ARBA00022452"/>
    </source>
</evidence>
<comment type="subcellular location">
    <subcellularLocation>
        <location evidence="1">Cell outer membrane</location>
    </subcellularLocation>
</comment>
<evidence type="ECO:0000256" key="5">
    <source>
        <dbReference type="ARBA" id="ARBA00022692"/>
    </source>
</evidence>
<dbReference type="PANTHER" id="PTHR30026">
    <property type="entry name" value="OUTER MEMBRANE PROTEIN TOLC"/>
    <property type="match status" value="1"/>
</dbReference>
<evidence type="ECO:0000256" key="8">
    <source>
        <dbReference type="SAM" id="Coils"/>
    </source>
</evidence>
<evidence type="ECO:0000256" key="1">
    <source>
        <dbReference type="ARBA" id="ARBA00004442"/>
    </source>
</evidence>
<keyword evidence="8" id="KW-0175">Coiled coil</keyword>
<comment type="similarity">
    <text evidence="2">Belongs to the outer membrane factor (OMF) (TC 1.B.17) family.</text>
</comment>
<dbReference type="PANTHER" id="PTHR30026:SF20">
    <property type="entry name" value="OUTER MEMBRANE PROTEIN TOLC"/>
    <property type="match status" value="1"/>
</dbReference>
<evidence type="ECO:0000256" key="2">
    <source>
        <dbReference type="ARBA" id="ARBA00007613"/>
    </source>
</evidence>
<dbReference type="SUPFAM" id="SSF56954">
    <property type="entry name" value="Outer membrane efflux proteins (OEP)"/>
    <property type="match status" value="1"/>
</dbReference>
<dbReference type="GO" id="GO:0009279">
    <property type="term" value="C:cell outer membrane"/>
    <property type="evidence" value="ECO:0007669"/>
    <property type="project" value="UniProtKB-SubCell"/>
</dbReference>
<sequence>MTTTLRGAGRGLTRLPLLALLFSVFAFPVYGQEVQRMTPDEAVELAIRNNLGLESTRITTETKKRTSKYAWNSLVPTVDIGGTLGRLNSPSTGMTIGIDPVTGTVVPYSYEVPQWVLSGSVSVGLNINFGLFEAMRMLRLDYESGLISYEKAKSQLERDVRKSYYQILLLQENLDLMHENLATAQRRVEMADANYNAGLAPELTLLQARVAMENLKPAMDELENGIKTSIAAFAMNLGLPYGTEIDLIPAGEELDYVLLNTEELISKASSNKPDILELKQNLTLLQSRRKATFFQVYTPTLSLAWTADPAFQGDPLSDSWFMDDGWKQSSGMFRVTLAYRLSSLLPFTSEALGVKELDDTIRSLNISLAQAVRGTEVEIYSYVLQLEKSRGNIEALKLTENLAKQSYDLTEQAFEAGLNDYFEVQNAGLEQQKARLEVLKEKYNYIMGLIDLEYAMGVPFGTLSRS</sequence>
<keyword evidence="10" id="KW-1185">Reference proteome</keyword>
<evidence type="ECO:0000256" key="3">
    <source>
        <dbReference type="ARBA" id="ARBA00022448"/>
    </source>
</evidence>
<keyword evidence="6" id="KW-0472">Membrane</keyword>
<keyword evidence="7" id="KW-0998">Cell outer membrane</keyword>
<keyword evidence="5" id="KW-0812">Transmembrane</keyword>
<reference evidence="9" key="1">
    <citation type="submission" date="2021-01" db="EMBL/GenBank/DDBJ databases">
        <title>Description of Breznakiella homolactica.</title>
        <authorList>
            <person name="Song Y."/>
            <person name="Brune A."/>
        </authorList>
    </citation>
    <scope>NUCLEOTIDE SEQUENCE</scope>
    <source>
        <strain evidence="9">RmG30</strain>
    </source>
</reference>
<keyword evidence="3" id="KW-0813">Transport</keyword>
<dbReference type="GO" id="GO:0015562">
    <property type="term" value="F:efflux transmembrane transporter activity"/>
    <property type="evidence" value="ECO:0007669"/>
    <property type="project" value="InterPro"/>
</dbReference>
<name>A0A7T7XNV8_9SPIR</name>
<dbReference type="KEGG" id="bhc:JFL75_02270"/>
<evidence type="ECO:0000313" key="10">
    <source>
        <dbReference type="Proteomes" id="UP000595917"/>
    </source>
</evidence>
<protein>
    <submittedName>
        <fullName evidence="9">TolC family protein</fullName>
    </submittedName>
</protein>
<evidence type="ECO:0000313" key="9">
    <source>
        <dbReference type="EMBL" id="QQO09758.1"/>
    </source>
</evidence>
<dbReference type="InterPro" id="IPR051906">
    <property type="entry name" value="TolC-like"/>
</dbReference>
<dbReference type="Gene3D" id="1.20.1600.10">
    <property type="entry name" value="Outer membrane efflux proteins (OEP)"/>
    <property type="match status" value="1"/>
</dbReference>
<dbReference type="InterPro" id="IPR003423">
    <property type="entry name" value="OMP_efflux"/>
</dbReference>
<gene>
    <name evidence="9" type="ORF">JFL75_02270</name>
</gene>
<evidence type="ECO:0000256" key="6">
    <source>
        <dbReference type="ARBA" id="ARBA00023136"/>
    </source>
</evidence>
<dbReference type="AlphaFoldDB" id="A0A7T7XNV8"/>
<proteinExistence type="inferred from homology"/>